<organism evidence="3 4">
    <name type="scientific">Fusarium duplospermum</name>
    <dbReference type="NCBI Taxonomy" id="1325734"/>
    <lineage>
        <taxon>Eukaryota</taxon>
        <taxon>Fungi</taxon>
        <taxon>Dikarya</taxon>
        <taxon>Ascomycota</taxon>
        <taxon>Pezizomycotina</taxon>
        <taxon>Sordariomycetes</taxon>
        <taxon>Hypocreomycetidae</taxon>
        <taxon>Hypocreales</taxon>
        <taxon>Nectriaceae</taxon>
        <taxon>Fusarium</taxon>
        <taxon>Fusarium solani species complex</taxon>
    </lineage>
</organism>
<evidence type="ECO:0008006" key="5">
    <source>
        <dbReference type="Google" id="ProtNLM"/>
    </source>
</evidence>
<dbReference type="EMBL" id="NKCI01000280">
    <property type="protein sequence ID" value="RSL44807.1"/>
    <property type="molecule type" value="Genomic_DNA"/>
</dbReference>
<dbReference type="AlphaFoldDB" id="A0A428NVQ5"/>
<keyword evidence="4" id="KW-1185">Reference proteome</keyword>
<name>A0A428NVQ5_9HYPO</name>
<dbReference type="Proteomes" id="UP000288168">
    <property type="component" value="Unassembled WGS sequence"/>
</dbReference>
<keyword evidence="2" id="KW-0732">Signal</keyword>
<sequence>MLDIILLIIFLVRILFWGTRPAKTMESHAFMFGKKKLPVVPKPSNPFKALPNELILELADCLDPADRACFAYTDRRAYHCLGRAFKLASATDRLEFLTRLDRDGFFPFDILCHECSMFHPPRSYSHWDEVEGRRACIRDGESDAIQQGYLDSPFLPYHVFFDIVAAVCRSFRLKTGNYVVNCLADRQVYKAEGVKISSRTSARICEGRVILKTENVLLLKPSLDLLLNVQRLNEILYENWWLTGVCGHVSWDMIWPYILNPDEEPNMKIYDRVLSTDTSTLPVLDGWDLCSCISRDGMTCWTDSDINPWFIEWHSDELWGCEKCSTDFKVSVVRRPPEYPRANAIVFTSWKDLGKGVSLSDMHWREHMDTFDIPDYDEDDNRMTYANHVAQLFEGIEGLGEGFGEVSGKISGDEGSGDEASDEEVTGDEVSGEEVSGDAGWALERWLPEPSHLERTSMLTC</sequence>
<protein>
    <recommendedName>
        <fullName evidence="5">F-box domain-containing protein</fullName>
    </recommendedName>
</protein>
<accession>A0A428NVQ5</accession>
<feature type="chain" id="PRO_5019419966" description="F-box domain-containing protein" evidence="2">
    <location>
        <begin position="22"/>
        <end position="461"/>
    </location>
</feature>
<dbReference type="OrthoDB" id="3766406at2759"/>
<gene>
    <name evidence="3" type="ORF">CEP54_014534</name>
</gene>
<comment type="caution">
    <text evidence="3">The sequence shown here is derived from an EMBL/GenBank/DDBJ whole genome shotgun (WGS) entry which is preliminary data.</text>
</comment>
<proteinExistence type="predicted"/>
<evidence type="ECO:0000313" key="4">
    <source>
        <dbReference type="Proteomes" id="UP000288168"/>
    </source>
</evidence>
<feature type="signal peptide" evidence="2">
    <location>
        <begin position="1"/>
        <end position="21"/>
    </location>
</feature>
<evidence type="ECO:0000256" key="1">
    <source>
        <dbReference type="SAM" id="MobiDB-lite"/>
    </source>
</evidence>
<feature type="region of interest" description="Disordered" evidence="1">
    <location>
        <begin position="404"/>
        <end position="443"/>
    </location>
</feature>
<reference evidence="3 4" key="1">
    <citation type="submission" date="2017-06" db="EMBL/GenBank/DDBJ databases">
        <title>Comparative genomic analysis of Ambrosia Fusariam Clade fungi.</title>
        <authorList>
            <person name="Stajich J.E."/>
            <person name="Carrillo J."/>
            <person name="Kijimoto T."/>
            <person name="Eskalen A."/>
            <person name="O'Donnell K."/>
            <person name="Kasson M."/>
        </authorList>
    </citation>
    <scope>NUCLEOTIDE SEQUENCE [LARGE SCALE GENOMIC DNA]</scope>
    <source>
        <strain evidence="3 4">NRRL62584</strain>
    </source>
</reference>
<evidence type="ECO:0000256" key="2">
    <source>
        <dbReference type="SAM" id="SignalP"/>
    </source>
</evidence>
<evidence type="ECO:0000313" key="3">
    <source>
        <dbReference type="EMBL" id="RSL44807.1"/>
    </source>
</evidence>
<feature type="compositionally biased region" description="Acidic residues" evidence="1">
    <location>
        <begin position="415"/>
        <end position="436"/>
    </location>
</feature>